<dbReference type="AlphaFoldDB" id="A0A3B0ZWD6"/>
<gene>
    <name evidence="1" type="ORF">MNBD_GAMMA16-1570</name>
</gene>
<sequence>MPHYQCDINPEAIADRYTDKSISSTEAVAIAEHDFVEEAFSFDEEDEMDMSMAGMNHSKMNMSGIDHASAASGDDTLSPQILAQVSHAHLLSFALLLLPMGGLLCLTQLTESIKPN</sequence>
<dbReference type="EMBL" id="UOFO01000055">
    <property type="protein sequence ID" value="VAW84906.1"/>
    <property type="molecule type" value="Genomic_DNA"/>
</dbReference>
<organism evidence="1">
    <name type="scientific">hydrothermal vent metagenome</name>
    <dbReference type="NCBI Taxonomy" id="652676"/>
    <lineage>
        <taxon>unclassified sequences</taxon>
        <taxon>metagenomes</taxon>
        <taxon>ecological metagenomes</taxon>
    </lineage>
</organism>
<evidence type="ECO:0000313" key="1">
    <source>
        <dbReference type="EMBL" id="VAW84906.1"/>
    </source>
</evidence>
<proteinExistence type="predicted"/>
<protein>
    <submittedName>
        <fullName evidence="1">Uncharacterized protein</fullName>
    </submittedName>
</protein>
<accession>A0A3B0ZWD6</accession>
<reference evidence="1" key="1">
    <citation type="submission" date="2018-06" db="EMBL/GenBank/DDBJ databases">
        <authorList>
            <person name="Zhirakovskaya E."/>
        </authorList>
    </citation>
    <scope>NUCLEOTIDE SEQUENCE</scope>
</reference>
<name>A0A3B0ZWD6_9ZZZZ</name>